<name>A0A0H5RYZ3_9MYCO</name>
<reference evidence="3" key="1">
    <citation type="submission" date="2015-07" db="EMBL/GenBank/DDBJ databases">
        <authorList>
            <person name="Urmite Genomes"/>
        </authorList>
    </citation>
    <scope>NUCLEOTIDE SEQUENCE [LARGE SCALE GENOMIC DNA]</scope>
    <source>
        <strain evidence="3">type strain: ATCC 49404</strain>
    </source>
</reference>
<dbReference type="STRING" id="146018.BN2156_05675"/>
<dbReference type="NCBIfam" id="TIGR02246">
    <property type="entry name" value="SgcJ/EcaC family oxidoreductase"/>
    <property type="match status" value="1"/>
</dbReference>
<feature type="domain" description="SnoaL-like" evidence="1">
    <location>
        <begin position="12"/>
        <end position="123"/>
    </location>
</feature>
<evidence type="ECO:0000313" key="2">
    <source>
        <dbReference type="EMBL" id="CRZ18767.1"/>
    </source>
</evidence>
<dbReference type="InterPro" id="IPR037401">
    <property type="entry name" value="SnoaL-like"/>
</dbReference>
<evidence type="ECO:0000259" key="1">
    <source>
        <dbReference type="Pfam" id="PF13474"/>
    </source>
</evidence>
<dbReference type="EMBL" id="CWKH01000003">
    <property type="protein sequence ID" value="CRZ18767.1"/>
    <property type="molecule type" value="Genomic_DNA"/>
</dbReference>
<dbReference type="InterPro" id="IPR011944">
    <property type="entry name" value="Steroid_delta5-4_isomerase"/>
</dbReference>
<evidence type="ECO:0000313" key="3">
    <source>
        <dbReference type="Proteomes" id="UP000199147"/>
    </source>
</evidence>
<dbReference type="Gene3D" id="3.10.450.50">
    <property type="match status" value="1"/>
</dbReference>
<keyword evidence="3" id="KW-1185">Reference proteome</keyword>
<dbReference type="Proteomes" id="UP000199147">
    <property type="component" value="Unassembled WGS sequence"/>
</dbReference>
<proteinExistence type="predicted"/>
<protein>
    <recommendedName>
        <fullName evidence="1">SnoaL-like domain-containing protein</fullName>
    </recommendedName>
</protein>
<organism evidence="2 3">
    <name type="scientific">Mycolicibacterium neworleansense</name>
    <dbReference type="NCBI Taxonomy" id="146018"/>
    <lineage>
        <taxon>Bacteria</taxon>
        <taxon>Bacillati</taxon>
        <taxon>Actinomycetota</taxon>
        <taxon>Actinomycetes</taxon>
        <taxon>Mycobacteriales</taxon>
        <taxon>Mycobacteriaceae</taxon>
        <taxon>Mycolicibacterium</taxon>
    </lineage>
</organism>
<gene>
    <name evidence="2" type="ORF">BN2156_05675</name>
</gene>
<dbReference type="AlphaFoldDB" id="A0A0H5RYZ3"/>
<sequence>MPGTEENTAAIVRAALDEWKAGIDTHDPQRVADVFTADAIFQGLRPYSVGRQGVFDYYDSQPQGMTVDFRFLETRRPADDVALGYLVAEFAFRDRDPVHLNLSVVVTRTDDDWRIAHYQVSPVPQPPGHRYGAGD</sequence>
<dbReference type="Pfam" id="PF13474">
    <property type="entry name" value="SnoaL_3"/>
    <property type="match status" value="1"/>
</dbReference>
<dbReference type="CDD" id="cd00531">
    <property type="entry name" value="NTF2_like"/>
    <property type="match status" value="1"/>
</dbReference>
<dbReference type="RefSeq" id="WP_235625526.1">
    <property type="nucleotide sequence ID" value="NZ_CWKH01000003.1"/>
</dbReference>
<dbReference type="InterPro" id="IPR032710">
    <property type="entry name" value="NTF2-like_dom_sf"/>
</dbReference>
<dbReference type="SUPFAM" id="SSF54427">
    <property type="entry name" value="NTF2-like"/>
    <property type="match status" value="1"/>
</dbReference>
<accession>A0A0H5RYZ3</accession>